<accession>A0A0F4YM41</accession>
<dbReference type="GeneID" id="25319019"/>
<feature type="non-terminal residue" evidence="2">
    <location>
        <position position="1"/>
    </location>
</feature>
<reference evidence="2 3" key="1">
    <citation type="submission" date="2015-04" db="EMBL/GenBank/DDBJ databases">
        <authorList>
            <person name="Heijne W.H."/>
            <person name="Fedorova N.D."/>
            <person name="Nierman W.C."/>
            <person name="Vollebregt A.W."/>
            <person name="Zhao Z."/>
            <person name="Wu L."/>
            <person name="Kumar M."/>
            <person name="Stam H."/>
            <person name="van den Berg M.A."/>
            <person name="Pel H.J."/>
        </authorList>
    </citation>
    <scope>NUCLEOTIDE SEQUENCE [LARGE SCALE GENOMIC DNA]</scope>
    <source>
        <strain evidence="2 3">CBS 393.64</strain>
    </source>
</reference>
<sequence>EHQPTRAADSLVGVGKLEVRGNLLAFRADEMGREVLPPRRGPFPHSRSCGRHGCSVELINMDREKPVASLSPRGQKGARKPRQKGVANVRLQ</sequence>
<name>A0A0F4YM41_RASE3</name>
<proteinExistence type="predicted"/>
<gene>
    <name evidence="2" type="ORF">T310_6730</name>
</gene>
<evidence type="ECO:0000313" key="3">
    <source>
        <dbReference type="Proteomes" id="UP000053958"/>
    </source>
</evidence>
<organism evidence="2 3">
    <name type="scientific">Rasamsonia emersonii (strain ATCC 16479 / CBS 393.64 / IMI 116815)</name>
    <dbReference type="NCBI Taxonomy" id="1408163"/>
    <lineage>
        <taxon>Eukaryota</taxon>
        <taxon>Fungi</taxon>
        <taxon>Dikarya</taxon>
        <taxon>Ascomycota</taxon>
        <taxon>Pezizomycotina</taxon>
        <taxon>Eurotiomycetes</taxon>
        <taxon>Eurotiomycetidae</taxon>
        <taxon>Eurotiales</taxon>
        <taxon>Trichocomaceae</taxon>
        <taxon>Rasamsonia</taxon>
    </lineage>
</organism>
<protein>
    <submittedName>
        <fullName evidence="2">Uncharacterized protein</fullName>
    </submittedName>
</protein>
<dbReference type="Proteomes" id="UP000053958">
    <property type="component" value="Unassembled WGS sequence"/>
</dbReference>
<evidence type="ECO:0000313" key="2">
    <source>
        <dbReference type="EMBL" id="KKA19299.1"/>
    </source>
</evidence>
<keyword evidence="3" id="KW-1185">Reference proteome</keyword>
<dbReference type="RefSeq" id="XP_013325911.1">
    <property type="nucleotide sequence ID" value="XM_013470457.1"/>
</dbReference>
<feature type="region of interest" description="Disordered" evidence="1">
    <location>
        <begin position="60"/>
        <end position="92"/>
    </location>
</feature>
<evidence type="ECO:0000256" key="1">
    <source>
        <dbReference type="SAM" id="MobiDB-lite"/>
    </source>
</evidence>
<comment type="caution">
    <text evidence="2">The sequence shown here is derived from an EMBL/GenBank/DDBJ whole genome shotgun (WGS) entry which is preliminary data.</text>
</comment>
<dbReference type="EMBL" id="LASV01000361">
    <property type="protein sequence ID" value="KKA19299.1"/>
    <property type="molecule type" value="Genomic_DNA"/>
</dbReference>
<dbReference type="AlphaFoldDB" id="A0A0F4YM41"/>